<evidence type="ECO:0000256" key="3">
    <source>
        <dbReference type="ARBA" id="ARBA00023027"/>
    </source>
</evidence>
<feature type="domain" description="Ketoreductase" evidence="4">
    <location>
        <begin position="7"/>
        <end position="182"/>
    </location>
</feature>
<dbReference type="SMART" id="SM00822">
    <property type="entry name" value="PKS_KR"/>
    <property type="match status" value="1"/>
</dbReference>
<sequence>MRGLQDRGIVVTGAAGGIGAAVVERLVTEGAKVVAVDLVAPELDGVVAARAVDVTDEDSVAAAFAEVGELMGGIDGLVAAAGIQASGPTHELELDTFRKVLDVSVIGTFLCVKHAVPAMLERGDGRIVTFGSTAAVCAAPELTSYASAKGAVLQLTRSVAVEYAARGIRANCLCPGGTMTPMMRAIDERRTGPDHFRERHPIGRYAEPAEIASAAAFLLSDDSSFVVGAALMVDGGYSCA</sequence>
<dbReference type="Gene3D" id="3.40.50.720">
    <property type="entry name" value="NAD(P)-binding Rossmann-like Domain"/>
    <property type="match status" value="1"/>
</dbReference>
<keyword evidence="3" id="KW-0520">NAD</keyword>
<protein>
    <submittedName>
        <fullName evidence="5">Dihydroanticapsin dehydrogenase</fullName>
        <ecNumber evidence="5">1.1.1.385</ecNumber>
    </submittedName>
</protein>
<dbReference type="PROSITE" id="PS00061">
    <property type="entry name" value="ADH_SHORT"/>
    <property type="match status" value="1"/>
</dbReference>
<dbReference type="InterPro" id="IPR036291">
    <property type="entry name" value="NAD(P)-bd_dom_sf"/>
</dbReference>
<dbReference type="PRINTS" id="PR00080">
    <property type="entry name" value="SDRFAMILY"/>
</dbReference>
<evidence type="ECO:0000259" key="4">
    <source>
        <dbReference type="SMART" id="SM00822"/>
    </source>
</evidence>
<evidence type="ECO:0000256" key="2">
    <source>
        <dbReference type="ARBA" id="ARBA00023002"/>
    </source>
</evidence>
<dbReference type="RefSeq" id="WP_310301726.1">
    <property type="nucleotide sequence ID" value="NZ_BAAAPS010000008.1"/>
</dbReference>
<dbReference type="SUPFAM" id="SSF51735">
    <property type="entry name" value="NAD(P)-binding Rossmann-fold domains"/>
    <property type="match status" value="1"/>
</dbReference>
<dbReference type="PANTHER" id="PTHR24321:SF8">
    <property type="entry name" value="ESTRADIOL 17-BETA-DEHYDROGENASE 8-RELATED"/>
    <property type="match status" value="1"/>
</dbReference>
<organism evidence="5 6">
    <name type="scientific">Nocardioides marmoribigeumensis</name>
    <dbReference type="NCBI Taxonomy" id="433649"/>
    <lineage>
        <taxon>Bacteria</taxon>
        <taxon>Bacillati</taxon>
        <taxon>Actinomycetota</taxon>
        <taxon>Actinomycetes</taxon>
        <taxon>Propionibacteriales</taxon>
        <taxon>Nocardioidaceae</taxon>
        <taxon>Nocardioides</taxon>
    </lineage>
</organism>
<dbReference type="CDD" id="cd05233">
    <property type="entry name" value="SDR_c"/>
    <property type="match status" value="1"/>
</dbReference>
<evidence type="ECO:0000313" key="6">
    <source>
        <dbReference type="Proteomes" id="UP001183648"/>
    </source>
</evidence>
<comment type="similarity">
    <text evidence="1">Belongs to the short-chain dehydrogenases/reductases (SDR) family.</text>
</comment>
<gene>
    <name evidence="5" type="ORF">J2S63_001963</name>
</gene>
<dbReference type="InterPro" id="IPR020904">
    <property type="entry name" value="Sc_DH/Rdtase_CS"/>
</dbReference>
<proteinExistence type="inferred from homology"/>
<evidence type="ECO:0000256" key="1">
    <source>
        <dbReference type="ARBA" id="ARBA00006484"/>
    </source>
</evidence>
<dbReference type="InterPro" id="IPR002347">
    <property type="entry name" value="SDR_fam"/>
</dbReference>
<dbReference type="Pfam" id="PF13561">
    <property type="entry name" value="adh_short_C2"/>
    <property type="match status" value="1"/>
</dbReference>
<dbReference type="EMBL" id="JAVDYG010000001">
    <property type="protein sequence ID" value="MDR7362410.1"/>
    <property type="molecule type" value="Genomic_DNA"/>
</dbReference>
<keyword evidence="6" id="KW-1185">Reference proteome</keyword>
<comment type="caution">
    <text evidence="5">The sequence shown here is derived from an EMBL/GenBank/DDBJ whole genome shotgun (WGS) entry which is preliminary data.</text>
</comment>
<dbReference type="PRINTS" id="PR00081">
    <property type="entry name" value="GDHRDH"/>
</dbReference>
<evidence type="ECO:0000313" key="5">
    <source>
        <dbReference type="EMBL" id="MDR7362410.1"/>
    </source>
</evidence>
<dbReference type="GO" id="GO:0016491">
    <property type="term" value="F:oxidoreductase activity"/>
    <property type="evidence" value="ECO:0007669"/>
    <property type="project" value="UniProtKB-KW"/>
</dbReference>
<dbReference type="PANTHER" id="PTHR24321">
    <property type="entry name" value="DEHYDROGENASES, SHORT CHAIN"/>
    <property type="match status" value="1"/>
</dbReference>
<keyword evidence="2 5" id="KW-0560">Oxidoreductase</keyword>
<reference evidence="5 6" key="1">
    <citation type="submission" date="2023-07" db="EMBL/GenBank/DDBJ databases">
        <title>Sequencing the genomes of 1000 actinobacteria strains.</title>
        <authorList>
            <person name="Klenk H.-P."/>
        </authorList>
    </citation>
    <scope>NUCLEOTIDE SEQUENCE [LARGE SCALE GENOMIC DNA]</scope>
    <source>
        <strain evidence="5 6">DSM 19426</strain>
    </source>
</reference>
<dbReference type="InterPro" id="IPR057326">
    <property type="entry name" value="KR_dom"/>
</dbReference>
<name>A0ABU2BUW0_9ACTN</name>
<dbReference type="Proteomes" id="UP001183648">
    <property type="component" value="Unassembled WGS sequence"/>
</dbReference>
<accession>A0ABU2BUW0</accession>
<dbReference type="EC" id="1.1.1.385" evidence="5"/>